<dbReference type="SMART" id="SM00960">
    <property type="entry name" value="Robl_LC7"/>
    <property type="match status" value="1"/>
</dbReference>
<keyword evidence="4" id="KW-1185">Reference proteome</keyword>
<evidence type="ECO:0000259" key="2">
    <source>
        <dbReference type="SMART" id="SM00960"/>
    </source>
</evidence>
<reference evidence="3 4" key="1">
    <citation type="journal article" date="2018" name="MBio">
        <title>Comparative Genomics Reveals the Core Gene Toolbox for the Fungus-Insect Symbiosis.</title>
        <authorList>
            <person name="Wang Y."/>
            <person name="Stata M."/>
            <person name="Wang W."/>
            <person name="Stajich J.E."/>
            <person name="White M.M."/>
            <person name="Moncalvo J.M."/>
        </authorList>
    </citation>
    <scope>NUCLEOTIDE SEQUENCE [LARGE SCALE GENOMIC DNA]</scope>
    <source>
        <strain evidence="3 4">AUS-77-4</strain>
    </source>
</reference>
<dbReference type="PANTHER" id="PTHR10779">
    <property type="entry name" value="DYNEIN LIGHT CHAIN ROADBLOCK"/>
    <property type="match status" value="1"/>
</dbReference>
<dbReference type="InterPro" id="IPR004942">
    <property type="entry name" value="Roadblock/LAMTOR2_dom"/>
</dbReference>
<dbReference type="AlphaFoldDB" id="A0A2T9XYL0"/>
<dbReference type="Gene3D" id="3.30.450.30">
    <property type="entry name" value="Dynein light chain 2a, cytoplasmic"/>
    <property type="match status" value="1"/>
</dbReference>
<evidence type="ECO:0000256" key="1">
    <source>
        <dbReference type="ARBA" id="ARBA00007191"/>
    </source>
</evidence>
<organism evidence="3 4">
    <name type="scientific">Furculomyces boomerangus</name>
    <dbReference type="NCBI Taxonomy" id="61424"/>
    <lineage>
        <taxon>Eukaryota</taxon>
        <taxon>Fungi</taxon>
        <taxon>Fungi incertae sedis</taxon>
        <taxon>Zoopagomycota</taxon>
        <taxon>Kickxellomycotina</taxon>
        <taxon>Harpellomycetes</taxon>
        <taxon>Harpellales</taxon>
        <taxon>Harpellaceae</taxon>
        <taxon>Furculomyces</taxon>
    </lineage>
</organism>
<comment type="similarity">
    <text evidence="1">Belongs to the GAMAD family.</text>
</comment>
<gene>
    <name evidence="3" type="ORF">BB559_007178</name>
</gene>
<dbReference type="EMBL" id="MBFT01001140">
    <property type="protein sequence ID" value="PVU85153.1"/>
    <property type="molecule type" value="Genomic_DNA"/>
</dbReference>
<dbReference type="Proteomes" id="UP000245699">
    <property type="component" value="Unassembled WGS sequence"/>
</dbReference>
<accession>A0A2T9XYL0</accession>
<sequence>MIQFEEEIDRLMSKPGVLGIIILSRMGSVIHTTYSDDETEKKAKTVRRLIAVAEEVSKLEDDTNDTQFIRIKTKTYELLVCPSEEYVLVTYQSQEAKNKN</sequence>
<feature type="domain" description="Roadblock/LAMTOR2" evidence="2">
    <location>
        <begin position="4"/>
        <end position="92"/>
    </location>
</feature>
<protein>
    <recommendedName>
        <fullName evidence="2">Roadblock/LAMTOR2 domain-containing protein</fullName>
    </recommendedName>
</protein>
<dbReference type="SUPFAM" id="SSF103196">
    <property type="entry name" value="Roadblock/LC7 domain"/>
    <property type="match status" value="1"/>
</dbReference>
<dbReference type="Pfam" id="PF03259">
    <property type="entry name" value="Robl_LC7"/>
    <property type="match status" value="1"/>
</dbReference>
<dbReference type="STRING" id="61424.A0A2T9XYL0"/>
<comment type="caution">
    <text evidence="3">The sequence shown here is derived from an EMBL/GenBank/DDBJ whole genome shotgun (WGS) entry which is preliminary data.</text>
</comment>
<name>A0A2T9XYL0_9FUNG</name>
<evidence type="ECO:0000313" key="3">
    <source>
        <dbReference type="EMBL" id="PVU85153.1"/>
    </source>
</evidence>
<dbReference type="OrthoDB" id="9985637at2759"/>
<proteinExistence type="inferred from homology"/>
<evidence type="ECO:0000313" key="4">
    <source>
        <dbReference type="Proteomes" id="UP000245699"/>
    </source>
</evidence>